<gene>
    <name evidence="6" type="ORF">SAG0164_00110</name>
</gene>
<dbReference type="Gene3D" id="3.20.20.70">
    <property type="entry name" value="Aldolase class I"/>
    <property type="match status" value="1"/>
</dbReference>
<dbReference type="PANTHER" id="PTHR30246:SF1">
    <property type="entry name" value="2-DEHYDRO-3-DEOXY-6-PHOSPHOGALACTONATE ALDOLASE-RELATED"/>
    <property type="match status" value="1"/>
</dbReference>
<evidence type="ECO:0000256" key="4">
    <source>
        <dbReference type="ARBA" id="ARBA00023239"/>
    </source>
</evidence>
<evidence type="ECO:0000256" key="5">
    <source>
        <dbReference type="ARBA" id="ARBA00023277"/>
    </source>
</evidence>
<keyword evidence="5" id="KW-0119">Carbohydrate metabolism</keyword>
<dbReference type="CDD" id="cd00452">
    <property type="entry name" value="KDPG_aldolase"/>
    <property type="match status" value="1"/>
</dbReference>
<dbReference type="EMBL" id="ALSF01000086">
    <property type="protein sequence ID" value="EPU37836.1"/>
    <property type="molecule type" value="Genomic_DNA"/>
</dbReference>
<proteinExistence type="inferred from homology"/>
<evidence type="ECO:0000256" key="2">
    <source>
        <dbReference type="ARBA" id="ARBA00006906"/>
    </source>
</evidence>
<dbReference type="AlphaFoldDB" id="A0AAD2WUR6"/>
<reference evidence="6 7" key="1">
    <citation type="submission" date="2012-07" db="EMBL/GenBank/DDBJ databases">
        <authorList>
            <person name="Moroni P."/>
            <person name="Richards V.P."/>
            <person name="Durkin S.A.S."/>
            <person name="Kim M."/>
            <person name="Pavinski Bitar P.D."/>
            <person name="Stanhope M.J."/>
            <person name="Town C.D."/>
            <person name="Zadoks R.N."/>
            <person name="Venter J.C."/>
        </authorList>
    </citation>
    <scope>NUCLEOTIDE SEQUENCE [LARGE SCALE GENOMIC DNA]</scope>
    <source>
        <strain evidence="6 7">MRI Z1-216</strain>
    </source>
</reference>
<comment type="similarity">
    <text evidence="2">Belongs to the KHG/KDPG aldolase family.</text>
</comment>
<evidence type="ECO:0000313" key="6">
    <source>
        <dbReference type="EMBL" id="EPU37836.1"/>
    </source>
</evidence>
<sequence length="212" mass="22573">MIKSKILLQLMQGKIVAIIRGNSQEEAFQAAQACIKGGISAIEIAYTNSKASQVIEQLVTQYTNQEQVVVGAGTVLDSETARMAILAGAKFIVSPAFNLQTAKLCNRYAIPYLPGCMTLSEITTALEAGCEIIKIFPGGTLGTSFISSLKAPLPQVQIMVTGGVNLTNAKDWLLSGVTAIGIGGEFNKLAALGEFDKITEMAKQYKIQLNLN</sequence>
<dbReference type="InterPro" id="IPR013785">
    <property type="entry name" value="Aldolase_TIM"/>
</dbReference>
<dbReference type="PANTHER" id="PTHR30246">
    <property type="entry name" value="2-KETO-3-DEOXY-6-PHOSPHOGLUCONATE ALDOLASE"/>
    <property type="match status" value="1"/>
</dbReference>
<dbReference type="NCBIfam" id="TIGR01182">
    <property type="entry name" value="eda"/>
    <property type="match status" value="1"/>
</dbReference>
<evidence type="ECO:0000256" key="1">
    <source>
        <dbReference type="ARBA" id="ARBA00004761"/>
    </source>
</evidence>
<dbReference type="NCBIfam" id="NF005119">
    <property type="entry name" value="PRK06552.1"/>
    <property type="match status" value="1"/>
</dbReference>
<keyword evidence="4" id="KW-0456">Lyase</keyword>
<accession>A0AAD2WUR6</accession>
<comment type="caution">
    <text evidence="6">The sequence shown here is derived from an EMBL/GenBank/DDBJ whole genome shotgun (WGS) entry which is preliminary data.</text>
</comment>
<dbReference type="RefSeq" id="WP_000597403.1">
    <property type="nucleotide sequence ID" value="NZ_ALSF01000086.1"/>
</dbReference>
<evidence type="ECO:0000256" key="3">
    <source>
        <dbReference type="ARBA" id="ARBA00011233"/>
    </source>
</evidence>
<dbReference type="Pfam" id="PF01081">
    <property type="entry name" value="Aldolase"/>
    <property type="match status" value="1"/>
</dbReference>
<evidence type="ECO:0000313" key="7">
    <source>
        <dbReference type="Proteomes" id="UP000015176"/>
    </source>
</evidence>
<dbReference type="SUPFAM" id="SSF51569">
    <property type="entry name" value="Aldolase"/>
    <property type="match status" value="1"/>
</dbReference>
<comment type="pathway">
    <text evidence="1">Carbohydrate acid metabolism.</text>
</comment>
<dbReference type="InterPro" id="IPR000887">
    <property type="entry name" value="Aldlse_KDPG_KHG"/>
</dbReference>
<comment type="subunit">
    <text evidence="3">Homotrimer.</text>
</comment>
<dbReference type="GO" id="GO:0016829">
    <property type="term" value="F:lyase activity"/>
    <property type="evidence" value="ECO:0007669"/>
    <property type="project" value="UniProtKB-KW"/>
</dbReference>
<dbReference type="Proteomes" id="UP000015176">
    <property type="component" value="Unassembled WGS sequence"/>
</dbReference>
<protein>
    <submittedName>
        <fullName evidence="6">2-dehydro-3-deoxyphosphogluconate aldolase</fullName>
    </submittedName>
</protein>
<name>A0AAD2WUR6_STRAG</name>
<organism evidence="6 7">
    <name type="scientific">Streptococcus agalactiae MRI Z1-216</name>
    <dbReference type="NCBI Taxonomy" id="1154879"/>
    <lineage>
        <taxon>Bacteria</taxon>
        <taxon>Bacillati</taxon>
        <taxon>Bacillota</taxon>
        <taxon>Bacilli</taxon>
        <taxon>Lactobacillales</taxon>
        <taxon>Streptococcaceae</taxon>
        <taxon>Streptococcus</taxon>
    </lineage>
</organism>